<dbReference type="RefSeq" id="WP_404612948.1">
    <property type="nucleotide sequence ID" value="NZ_JADIKK010000008.1"/>
</dbReference>
<evidence type="ECO:0000313" key="1">
    <source>
        <dbReference type="EMBL" id="MFK2876927.1"/>
    </source>
</evidence>
<gene>
    <name evidence="1" type="ORF">ISP25_07605</name>
</gene>
<name>A0ABW8J3Q9_9GAMM</name>
<sequence length="75" mass="8858">MQTIYYIQSFREGRPAQLLLRGHESEARWAAQLLTERYDGVLAWYQVQDYDEGYYGEPRVLVRSGEVPDIPEFET</sequence>
<proteinExistence type="predicted"/>
<keyword evidence="2" id="KW-1185">Reference proteome</keyword>
<accession>A0ABW8J3Q9</accession>
<protein>
    <submittedName>
        <fullName evidence="1">Uncharacterized protein</fullName>
    </submittedName>
</protein>
<evidence type="ECO:0000313" key="2">
    <source>
        <dbReference type="Proteomes" id="UP001620339"/>
    </source>
</evidence>
<dbReference type="Proteomes" id="UP001620339">
    <property type="component" value="Unassembled WGS sequence"/>
</dbReference>
<organism evidence="1 2">
    <name type="scientific">Rhodanobacter hydrolyticus</name>
    <dbReference type="NCBI Taxonomy" id="2250595"/>
    <lineage>
        <taxon>Bacteria</taxon>
        <taxon>Pseudomonadati</taxon>
        <taxon>Pseudomonadota</taxon>
        <taxon>Gammaproteobacteria</taxon>
        <taxon>Lysobacterales</taxon>
        <taxon>Rhodanobacteraceae</taxon>
        <taxon>Rhodanobacter</taxon>
    </lineage>
</organism>
<dbReference type="EMBL" id="JADIKK010000008">
    <property type="protein sequence ID" value="MFK2876927.1"/>
    <property type="molecule type" value="Genomic_DNA"/>
</dbReference>
<comment type="caution">
    <text evidence="1">The sequence shown here is derived from an EMBL/GenBank/DDBJ whole genome shotgun (WGS) entry which is preliminary data.</text>
</comment>
<reference evidence="1 2" key="1">
    <citation type="submission" date="2020-10" db="EMBL/GenBank/DDBJ databases">
        <title>Phylogeny of dyella-like bacteria.</title>
        <authorList>
            <person name="Fu J."/>
        </authorList>
    </citation>
    <scope>NUCLEOTIDE SEQUENCE [LARGE SCALE GENOMIC DNA]</scope>
    <source>
        <strain evidence="1 2">KACC 19113</strain>
    </source>
</reference>